<feature type="compositionally biased region" description="Low complexity" evidence="1">
    <location>
        <begin position="177"/>
        <end position="190"/>
    </location>
</feature>
<gene>
    <name evidence="2" type="ORF">EYF80_024485</name>
</gene>
<evidence type="ECO:0000256" key="1">
    <source>
        <dbReference type="SAM" id="MobiDB-lite"/>
    </source>
</evidence>
<evidence type="ECO:0000313" key="2">
    <source>
        <dbReference type="EMBL" id="TNN65330.1"/>
    </source>
</evidence>
<dbReference type="EMBL" id="SRLO01000237">
    <property type="protein sequence ID" value="TNN65330.1"/>
    <property type="molecule type" value="Genomic_DNA"/>
</dbReference>
<comment type="caution">
    <text evidence="2">The sequence shown here is derived from an EMBL/GenBank/DDBJ whole genome shotgun (WGS) entry which is preliminary data.</text>
</comment>
<feature type="region of interest" description="Disordered" evidence="1">
    <location>
        <begin position="154"/>
        <end position="222"/>
    </location>
</feature>
<dbReference type="AlphaFoldDB" id="A0A4Z2HIG7"/>
<organism evidence="2 3">
    <name type="scientific">Liparis tanakae</name>
    <name type="common">Tanaka's snailfish</name>
    <dbReference type="NCBI Taxonomy" id="230148"/>
    <lineage>
        <taxon>Eukaryota</taxon>
        <taxon>Metazoa</taxon>
        <taxon>Chordata</taxon>
        <taxon>Craniata</taxon>
        <taxon>Vertebrata</taxon>
        <taxon>Euteleostomi</taxon>
        <taxon>Actinopterygii</taxon>
        <taxon>Neopterygii</taxon>
        <taxon>Teleostei</taxon>
        <taxon>Neoteleostei</taxon>
        <taxon>Acanthomorphata</taxon>
        <taxon>Eupercaria</taxon>
        <taxon>Perciformes</taxon>
        <taxon>Cottioidei</taxon>
        <taxon>Cottales</taxon>
        <taxon>Liparidae</taxon>
        <taxon>Liparis</taxon>
    </lineage>
</organism>
<proteinExistence type="predicted"/>
<accession>A0A4Z2HIG7</accession>
<sequence length="222" mass="24394">MNTKSSLVFVDISVGSSTARLRHLVRVVGSLESSEMQRKGSGRGAMLEVVKHNKCGRKEEQEEEEEVYRGDQHHGVSFHPHPPTSTTLPPTPIPGTICIHIRPPRVMAADPRRSGGLSPVLATNQAKFWAHFLPGAALTLLMSNSKWRWQRCHSSHDSPVRFSSGKAGSLSHREMNNRTNNNNNNNNRTDPPLRRNRAPAGPSTPASDPPSGPRLSRADPSI</sequence>
<protein>
    <submittedName>
        <fullName evidence="2">Uncharacterized protein</fullName>
    </submittedName>
</protein>
<name>A0A4Z2HIG7_9TELE</name>
<feature type="region of interest" description="Disordered" evidence="1">
    <location>
        <begin position="55"/>
        <end position="91"/>
    </location>
</feature>
<dbReference type="Proteomes" id="UP000314294">
    <property type="component" value="Unassembled WGS sequence"/>
</dbReference>
<keyword evidence="3" id="KW-1185">Reference proteome</keyword>
<reference evidence="2 3" key="1">
    <citation type="submission" date="2019-03" db="EMBL/GenBank/DDBJ databases">
        <title>First draft genome of Liparis tanakae, snailfish: a comprehensive survey of snailfish specific genes.</title>
        <authorList>
            <person name="Kim W."/>
            <person name="Song I."/>
            <person name="Jeong J.-H."/>
            <person name="Kim D."/>
            <person name="Kim S."/>
            <person name="Ryu S."/>
            <person name="Song J.Y."/>
            <person name="Lee S.K."/>
        </authorList>
    </citation>
    <scope>NUCLEOTIDE SEQUENCE [LARGE SCALE GENOMIC DNA]</scope>
    <source>
        <tissue evidence="2">Muscle</tissue>
    </source>
</reference>
<evidence type="ECO:0000313" key="3">
    <source>
        <dbReference type="Proteomes" id="UP000314294"/>
    </source>
</evidence>